<dbReference type="PROSITE" id="PS00211">
    <property type="entry name" value="ABC_TRANSPORTER_1"/>
    <property type="match status" value="1"/>
</dbReference>
<keyword evidence="3" id="KW-0067">ATP-binding</keyword>
<dbReference type="GO" id="GO:0016887">
    <property type="term" value="F:ATP hydrolysis activity"/>
    <property type="evidence" value="ECO:0007669"/>
    <property type="project" value="InterPro"/>
</dbReference>
<dbReference type="GO" id="GO:0005524">
    <property type="term" value="F:ATP binding"/>
    <property type="evidence" value="ECO:0007669"/>
    <property type="project" value="UniProtKB-KW"/>
</dbReference>
<keyword evidence="1" id="KW-0677">Repeat</keyword>
<evidence type="ECO:0000313" key="5">
    <source>
        <dbReference type="EMBL" id="KRN54191.1"/>
    </source>
</evidence>
<gene>
    <name evidence="5" type="ORF">IV74_GL001769</name>
</gene>
<feature type="domain" description="ABC transporter" evidence="4">
    <location>
        <begin position="325"/>
        <end position="532"/>
    </location>
</feature>
<evidence type="ECO:0000313" key="6">
    <source>
        <dbReference type="Proteomes" id="UP000051658"/>
    </source>
</evidence>
<evidence type="ECO:0000256" key="3">
    <source>
        <dbReference type="ARBA" id="ARBA00022840"/>
    </source>
</evidence>
<evidence type="ECO:0000256" key="2">
    <source>
        <dbReference type="ARBA" id="ARBA00022741"/>
    </source>
</evidence>
<dbReference type="Pfam" id="PF12848">
    <property type="entry name" value="ABC_tran_Xtn"/>
    <property type="match status" value="1"/>
</dbReference>
<feature type="domain" description="ABC transporter" evidence="4">
    <location>
        <begin position="3"/>
        <end position="257"/>
    </location>
</feature>
<evidence type="ECO:0000256" key="1">
    <source>
        <dbReference type="ARBA" id="ARBA00022737"/>
    </source>
</evidence>
<dbReference type="GeneID" id="89588767"/>
<dbReference type="InterPro" id="IPR003593">
    <property type="entry name" value="AAA+_ATPase"/>
</dbReference>
<organism evidence="5 6">
    <name type="scientific">Carnobacterium divergens DSM 20623</name>
    <dbReference type="NCBI Taxonomy" id="1449336"/>
    <lineage>
        <taxon>Bacteria</taxon>
        <taxon>Bacillati</taxon>
        <taxon>Bacillota</taxon>
        <taxon>Bacilli</taxon>
        <taxon>Lactobacillales</taxon>
        <taxon>Carnobacteriaceae</taxon>
        <taxon>Carnobacterium</taxon>
    </lineage>
</organism>
<dbReference type="PANTHER" id="PTHR42855:SF2">
    <property type="entry name" value="DRUG RESISTANCE ABC TRANSPORTER,ATP-BINDING PROTEIN"/>
    <property type="match status" value="1"/>
</dbReference>
<dbReference type="SUPFAM" id="SSF52540">
    <property type="entry name" value="P-loop containing nucleoside triphosphate hydrolases"/>
    <property type="match status" value="2"/>
</dbReference>
<dbReference type="CDD" id="cd03221">
    <property type="entry name" value="ABCF_EF-3"/>
    <property type="match status" value="2"/>
</dbReference>
<dbReference type="EMBL" id="JQBS01000035">
    <property type="protein sequence ID" value="KRN54191.1"/>
    <property type="molecule type" value="Genomic_DNA"/>
</dbReference>
<dbReference type="SMART" id="SM00382">
    <property type="entry name" value="AAA"/>
    <property type="match status" value="2"/>
</dbReference>
<dbReference type="InterPro" id="IPR017871">
    <property type="entry name" value="ABC_transporter-like_CS"/>
</dbReference>
<sequence>MLVQLNSVTKYFDGNTILNKINFKIEEGEKIGLVGVNGSGKSTLLSLLMNEMEISEGSIYRNPHRKIGFVKQMSDLTMTNTIKEELTTVFSGLIQLQQEIQRLEVQMSQSETQDLETLLTQYGQITESFAMLGGYEFEAKIDSIISGMGFNSLKETKIQQLSGGQKTKLSLAKQLLEEPDLLVLDEPTNHLDLEAILWLENFLFQYRGAILVVSHDRYFLDKFIQSVVELERHQITRYKGNYSSYVSQKEKNEQLQWSRFKQQEKEVKRLETYVEKHIVRATSAKSAKNKQKQLNRIDRIDAPLASLKSAYLNFEMEYPSHKAVLALEDVALSVKPNELLLENVQFKIERGDRVALLGSNGVGKSTLLKSIIKELPYAEGSIKWGGNTKIGYYDQEFQSLTPELTVLEEMRQTFPEEDDLTVRQTLASLLFTQENVEKRIKDLSGGEKGKLIFAKLMLAKPNVLILDEPTNHLDLATKDMLEKSLINFEGTIFFVSHDRYFINKLATHVLELTPKKTTMYLGDYQDYLAKKD</sequence>
<keyword evidence="2" id="KW-0547">Nucleotide-binding</keyword>
<name>A0A0R2HMP3_CARDV</name>
<dbReference type="InterPro" id="IPR027417">
    <property type="entry name" value="P-loop_NTPase"/>
</dbReference>
<dbReference type="AlphaFoldDB" id="A0A0R2HMP3"/>
<keyword evidence="6" id="KW-1185">Reference proteome</keyword>
<dbReference type="FunFam" id="3.40.50.300:FF:000309">
    <property type="entry name" value="ABC transporter ATP-binding protein"/>
    <property type="match status" value="1"/>
</dbReference>
<protein>
    <recommendedName>
        <fullName evidence="4">ABC transporter domain-containing protein</fullName>
    </recommendedName>
</protein>
<dbReference type="InterPro" id="IPR032781">
    <property type="entry name" value="ABC_tran_Xtn"/>
</dbReference>
<comment type="caution">
    <text evidence="5">The sequence shown here is derived from an EMBL/GenBank/DDBJ whole genome shotgun (WGS) entry which is preliminary data.</text>
</comment>
<dbReference type="FunFam" id="3.40.50.300:FF:000011">
    <property type="entry name" value="Putative ABC transporter ATP-binding component"/>
    <property type="match status" value="1"/>
</dbReference>
<dbReference type="Proteomes" id="UP000051658">
    <property type="component" value="Unassembled WGS sequence"/>
</dbReference>
<dbReference type="eggNOG" id="COG0488">
    <property type="taxonomic scope" value="Bacteria"/>
</dbReference>
<dbReference type="Gene3D" id="3.40.50.300">
    <property type="entry name" value="P-loop containing nucleotide triphosphate hydrolases"/>
    <property type="match status" value="2"/>
</dbReference>
<reference evidence="5 6" key="1">
    <citation type="journal article" date="2015" name="Genome Announc.">
        <title>Expanding the biotechnology potential of lactobacilli through comparative genomics of 213 strains and associated genera.</title>
        <authorList>
            <person name="Sun Z."/>
            <person name="Harris H.M."/>
            <person name="McCann A."/>
            <person name="Guo C."/>
            <person name="Argimon S."/>
            <person name="Zhang W."/>
            <person name="Yang X."/>
            <person name="Jeffery I.B."/>
            <person name="Cooney J.C."/>
            <person name="Kagawa T.F."/>
            <person name="Liu W."/>
            <person name="Song Y."/>
            <person name="Salvetti E."/>
            <person name="Wrobel A."/>
            <person name="Rasinkangas P."/>
            <person name="Parkhill J."/>
            <person name="Rea M.C."/>
            <person name="O'Sullivan O."/>
            <person name="Ritari J."/>
            <person name="Douillard F.P."/>
            <person name="Paul Ross R."/>
            <person name="Yang R."/>
            <person name="Briner A.E."/>
            <person name="Felis G.E."/>
            <person name="de Vos W.M."/>
            <person name="Barrangou R."/>
            <person name="Klaenhammer T.R."/>
            <person name="Caufield P.W."/>
            <person name="Cui Y."/>
            <person name="Zhang H."/>
            <person name="O'Toole P.W."/>
        </authorList>
    </citation>
    <scope>NUCLEOTIDE SEQUENCE [LARGE SCALE GENOMIC DNA]</scope>
    <source>
        <strain evidence="5 6">DSM 20623</strain>
    </source>
</reference>
<dbReference type="PANTHER" id="PTHR42855">
    <property type="entry name" value="ABC TRANSPORTER ATP-BINDING SUBUNIT"/>
    <property type="match status" value="1"/>
</dbReference>
<dbReference type="PROSITE" id="PS50893">
    <property type="entry name" value="ABC_TRANSPORTER_2"/>
    <property type="match status" value="2"/>
</dbReference>
<proteinExistence type="predicted"/>
<accession>A0A0R2HMP3</accession>
<dbReference type="InterPro" id="IPR051309">
    <property type="entry name" value="ABCF_ATPase"/>
</dbReference>
<dbReference type="InterPro" id="IPR003439">
    <property type="entry name" value="ABC_transporter-like_ATP-bd"/>
</dbReference>
<dbReference type="GO" id="GO:0003676">
    <property type="term" value="F:nucleic acid binding"/>
    <property type="evidence" value="ECO:0007669"/>
    <property type="project" value="UniProtKB-ARBA"/>
</dbReference>
<dbReference type="RefSeq" id="WP_034569974.1">
    <property type="nucleotide sequence ID" value="NZ_JQBS01000035.1"/>
</dbReference>
<dbReference type="Pfam" id="PF00005">
    <property type="entry name" value="ABC_tran"/>
    <property type="match status" value="2"/>
</dbReference>
<dbReference type="PATRIC" id="fig|1449336.4.peg.1804"/>
<evidence type="ECO:0000259" key="4">
    <source>
        <dbReference type="PROSITE" id="PS50893"/>
    </source>
</evidence>